<organism evidence="2 3">
    <name type="scientific">Slackia heliotrinireducens (strain ATCC 29202 / DSM 20476 / NCTC 11029 / RHS 1)</name>
    <name type="common">Peptococcus heliotrinreducens</name>
    <dbReference type="NCBI Taxonomy" id="471855"/>
    <lineage>
        <taxon>Bacteria</taxon>
        <taxon>Bacillati</taxon>
        <taxon>Actinomycetota</taxon>
        <taxon>Coriobacteriia</taxon>
        <taxon>Eggerthellales</taxon>
        <taxon>Eggerthellaceae</taxon>
        <taxon>Slackia</taxon>
    </lineage>
</organism>
<dbReference type="KEGG" id="shi:Shel_00110"/>
<keyword evidence="3" id="KW-1185">Reference proteome</keyword>
<feature type="transmembrane region" description="Helical" evidence="1">
    <location>
        <begin position="192"/>
        <end position="215"/>
    </location>
</feature>
<dbReference type="PANTHER" id="PTHR36111:SF2">
    <property type="entry name" value="INNER MEMBRANE PROTEIN"/>
    <property type="match status" value="1"/>
</dbReference>
<dbReference type="GO" id="GO:0034220">
    <property type="term" value="P:monoatomic ion transmembrane transport"/>
    <property type="evidence" value="ECO:0007669"/>
    <property type="project" value="UniProtKB-KW"/>
</dbReference>
<keyword evidence="1" id="KW-1133">Transmembrane helix</keyword>
<keyword evidence="2" id="KW-0813">Transport</keyword>
<dbReference type="AlphaFoldDB" id="C7N0K9"/>
<dbReference type="STRING" id="471855.Shel_00110"/>
<dbReference type="PANTHER" id="PTHR36111">
    <property type="entry name" value="INNER MEMBRANE PROTEIN-RELATED"/>
    <property type="match status" value="1"/>
</dbReference>
<sequence length="241" mass="24680">MPGLGTIINVVAIVVGGVLGTLLSDRFSNAMQEALMKASAVCVLFIGLAGALSGMISIQDGVLVSGRSLLIILSLILGTIIGTIIDIDGAITRFGDWLKLKTGNAKEATFTEAFVTASITVCVGAMAVVGAVEDALTSDISILETKAILDFIIVMAMTCSLGKGCAFSAIPVGIFQGSVTVLAVLIKPLMTAAAIANLSMVGSILIFCVGINLMWPRSVNVANMLPAVIIAPALAFLPVVL</sequence>
<reference evidence="2 3" key="1">
    <citation type="journal article" date="2009" name="Stand. Genomic Sci.">
        <title>Complete genome sequence of Slackia heliotrinireducens type strain (RHS 1).</title>
        <authorList>
            <person name="Pukall R."/>
            <person name="Lapidus A."/>
            <person name="Nolan M."/>
            <person name="Copeland A."/>
            <person name="Glavina Del Rio T."/>
            <person name="Lucas S."/>
            <person name="Chen F."/>
            <person name="Tice H."/>
            <person name="Cheng J.F."/>
            <person name="Chertkov O."/>
            <person name="Bruce D."/>
            <person name="Goodwin L."/>
            <person name="Kuske C."/>
            <person name="Brettin T."/>
            <person name="Detter J.C."/>
            <person name="Han C."/>
            <person name="Pitluck S."/>
            <person name="Pati A."/>
            <person name="Mavrommatis K."/>
            <person name="Ivanova N."/>
            <person name="Ovchinnikova G."/>
            <person name="Chen A."/>
            <person name="Palaniappan K."/>
            <person name="Schneider S."/>
            <person name="Rohde M."/>
            <person name="Chain P."/>
            <person name="D'haeseleer P."/>
            <person name="Goker M."/>
            <person name="Bristow J."/>
            <person name="Eisen J.A."/>
            <person name="Markowitz V."/>
            <person name="Kyrpides N.C."/>
            <person name="Klenk H.P."/>
            <person name="Hugenholtz P."/>
        </authorList>
    </citation>
    <scope>NUCLEOTIDE SEQUENCE [LARGE SCALE GENOMIC DNA]</scope>
    <source>
        <strain evidence="3">ATCC 29202 / DSM 20476 / NCTC 11029 / RHS 1</strain>
    </source>
</reference>
<dbReference type="eggNOG" id="COG1811">
    <property type="taxonomic scope" value="Bacteria"/>
</dbReference>
<dbReference type="RefSeq" id="WP_012797198.1">
    <property type="nucleotide sequence ID" value="NC_013165.1"/>
</dbReference>
<evidence type="ECO:0000256" key="1">
    <source>
        <dbReference type="SAM" id="Phobius"/>
    </source>
</evidence>
<feature type="transmembrane region" description="Helical" evidence="1">
    <location>
        <begin position="108"/>
        <end position="132"/>
    </location>
</feature>
<dbReference type="Proteomes" id="UP000002026">
    <property type="component" value="Chromosome"/>
</dbReference>
<name>C7N0K9_SLAHD</name>
<feature type="transmembrane region" description="Helical" evidence="1">
    <location>
        <begin position="6"/>
        <end position="23"/>
    </location>
</feature>
<dbReference type="EMBL" id="CP001684">
    <property type="protein sequence ID" value="ACV21087.1"/>
    <property type="molecule type" value="Genomic_DNA"/>
</dbReference>
<protein>
    <submittedName>
        <fullName evidence="2">Uncharacterized membrane protein, possible Na+ channel or pump</fullName>
    </submittedName>
</protein>
<feature type="transmembrane region" description="Helical" evidence="1">
    <location>
        <begin position="35"/>
        <end position="56"/>
    </location>
</feature>
<keyword evidence="2" id="KW-0406">Ion transport</keyword>
<evidence type="ECO:0000313" key="3">
    <source>
        <dbReference type="Proteomes" id="UP000002026"/>
    </source>
</evidence>
<feature type="transmembrane region" description="Helical" evidence="1">
    <location>
        <begin position="221"/>
        <end position="240"/>
    </location>
</feature>
<dbReference type="Pfam" id="PF04474">
    <property type="entry name" value="DUF554"/>
    <property type="match status" value="1"/>
</dbReference>
<keyword evidence="2" id="KW-0407">Ion channel</keyword>
<dbReference type="InterPro" id="IPR007563">
    <property type="entry name" value="DUF554"/>
</dbReference>
<feature type="transmembrane region" description="Helical" evidence="1">
    <location>
        <begin position="68"/>
        <end position="87"/>
    </location>
</feature>
<keyword evidence="1" id="KW-0472">Membrane</keyword>
<dbReference type="HOGENOM" id="CLU_091659_1_0_11"/>
<accession>C7N0K9</accession>
<proteinExistence type="predicted"/>
<feature type="transmembrane region" description="Helical" evidence="1">
    <location>
        <begin position="152"/>
        <end position="185"/>
    </location>
</feature>
<gene>
    <name evidence="2" type="ordered locus">Shel_00110</name>
</gene>
<keyword evidence="1" id="KW-0812">Transmembrane</keyword>
<evidence type="ECO:0000313" key="2">
    <source>
        <dbReference type="EMBL" id="ACV21087.1"/>
    </source>
</evidence>